<evidence type="ECO:0000313" key="3">
    <source>
        <dbReference type="EMBL" id="JAA84093.1"/>
    </source>
</evidence>
<dbReference type="EMBL" id="GAIX01008467">
    <property type="protein sequence ID" value="JAA84093.1"/>
    <property type="molecule type" value="Transcribed_RNA"/>
</dbReference>
<proteinExistence type="predicted"/>
<accession>S4P5P2</accession>
<feature type="compositionally biased region" description="Basic and acidic residues" evidence="1">
    <location>
        <begin position="105"/>
        <end position="125"/>
    </location>
</feature>
<dbReference type="Pfam" id="PF10545">
    <property type="entry name" value="MADF_DNA_bdg"/>
    <property type="match status" value="1"/>
</dbReference>
<reference evidence="3" key="2">
    <citation type="submission" date="2013-05" db="EMBL/GenBank/DDBJ databases">
        <authorList>
            <person name="Carter J.-M."/>
            <person name="Baker S.C."/>
            <person name="Pink R."/>
            <person name="Carter D.R.F."/>
            <person name="Collins A."/>
            <person name="Tomlin J."/>
            <person name="Gibbs M."/>
            <person name="Breuker C.J."/>
        </authorList>
    </citation>
    <scope>NUCLEOTIDE SEQUENCE</scope>
    <source>
        <tissue evidence="3">Ovary</tissue>
    </source>
</reference>
<feature type="domain" description="MADF" evidence="2">
    <location>
        <begin position="5"/>
        <end position="54"/>
    </location>
</feature>
<feature type="non-terminal residue" evidence="3">
    <location>
        <position position="194"/>
    </location>
</feature>
<sequence length="194" mass="22394">MKTYHEDITMDICKRKLENMRATYKREVRRMMAATQRGDSYRTTLWYFDLFSFIDGGTVVTEGPRTSRDENAEETDNDENQPDNDNDDSHAEGDYPPYYAEYLEEEPKPKKTRKSDYLSKRVKEEDTNPSISGVFLTGPDSEEPIMYNEINEAVAFGKAVGLQLKELDGLQRVIAEKLISDTIFHARLNKLTTN</sequence>
<organism evidence="3">
    <name type="scientific">Pararge aegeria</name>
    <name type="common">speckled wood butterfly</name>
    <dbReference type="NCBI Taxonomy" id="116150"/>
    <lineage>
        <taxon>Eukaryota</taxon>
        <taxon>Metazoa</taxon>
        <taxon>Ecdysozoa</taxon>
        <taxon>Arthropoda</taxon>
        <taxon>Hexapoda</taxon>
        <taxon>Insecta</taxon>
        <taxon>Pterygota</taxon>
        <taxon>Neoptera</taxon>
        <taxon>Endopterygota</taxon>
        <taxon>Lepidoptera</taxon>
        <taxon>Glossata</taxon>
        <taxon>Ditrysia</taxon>
        <taxon>Papilionoidea</taxon>
        <taxon>Nymphalidae</taxon>
        <taxon>Satyrinae</taxon>
        <taxon>Satyrini</taxon>
        <taxon>Parargina</taxon>
        <taxon>Pararge</taxon>
    </lineage>
</organism>
<dbReference type="InterPro" id="IPR006578">
    <property type="entry name" value="MADF-dom"/>
</dbReference>
<name>S4P5P2_9NEOP</name>
<dbReference type="PANTHER" id="PTHR21505">
    <property type="entry name" value="MADF DOMAIN-CONTAINING PROTEIN-RELATED"/>
    <property type="match status" value="1"/>
</dbReference>
<dbReference type="PANTHER" id="PTHR21505:SF8">
    <property type="entry name" value="DPT-YFP REPRESSOR BY OVEREXPRESSION, ISOFORM D-RELATED"/>
    <property type="match status" value="1"/>
</dbReference>
<evidence type="ECO:0000259" key="2">
    <source>
        <dbReference type="Pfam" id="PF10545"/>
    </source>
</evidence>
<evidence type="ECO:0000256" key="1">
    <source>
        <dbReference type="SAM" id="MobiDB-lite"/>
    </source>
</evidence>
<feature type="compositionally biased region" description="Acidic residues" evidence="1">
    <location>
        <begin position="71"/>
        <end position="86"/>
    </location>
</feature>
<dbReference type="AlphaFoldDB" id="S4P5P2"/>
<protein>
    <recommendedName>
        <fullName evidence="2">MADF domain-containing protein</fullName>
    </recommendedName>
</protein>
<feature type="region of interest" description="Disordered" evidence="1">
    <location>
        <begin position="59"/>
        <end position="125"/>
    </location>
</feature>
<reference evidence="3" key="1">
    <citation type="journal article" date="2013" name="BMC Genomics">
        <title>Unscrambling butterfly oogenesis.</title>
        <authorList>
            <person name="Carter J.M."/>
            <person name="Baker S.C."/>
            <person name="Pink R."/>
            <person name="Carter D.R."/>
            <person name="Collins A."/>
            <person name="Tomlin J."/>
            <person name="Gibbs M."/>
            <person name="Breuker C.J."/>
        </authorList>
    </citation>
    <scope>NUCLEOTIDE SEQUENCE</scope>
    <source>
        <tissue evidence="3">Ovary</tissue>
    </source>
</reference>